<dbReference type="PANTHER" id="PTHR12718:SF2">
    <property type="entry name" value="SPLICEOSOME-ASSOCIATED PROTEIN CWC15 HOMOLOG"/>
    <property type="match status" value="1"/>
</dbReference>
<sequence length="158" mass="18231">MSCRRETSVLSLKSVNGDISHQRTNPSMLLTVLCILHEFFSITMVSKGDGLRKGAHDLMIHLSLVGAKRETEDRIVPRSIDADDSDVEVNSDEASDDEEALLAELERIKKEKAEEKLRQWDDDVVFKNQVRVETRPQKCFINDTIRNDFHRKFLLKYI</sequence>
<name>A0A7J8LCZ1_9ROSI</name>
<feature type="coiled-coil region" evidence="4">
    <location>
        <begin position="91"/>
        <end position="123"/>
    </location>
</feature>
<accession>A0A7J8LCZ1</accession>
<keyword evidence="4" id="KW-0175">Coiled coil</keyword>
<feature type="non-terminal residue" evidence="5">
    <location>
        <position position="1"/>
    </location>
</feature>
<proteinExistence type="inferred from homology"/>
<dbReference type="PANTHER" id="PTHR12718">
    <property type="entry name" value="CELL CYCLE CONTROL PROTEIN CWF15"/>
    <property type="match status" value="1"/>
</dbReference>
<gene>
    <name evidence="5" type="ORF">Golob_021249</name>
</gene>
<dbReference type="AlphaFoldDB" id="A0A7J8LCZ1"/>
<evidence type="ECO:0000256" key="4">
    <source>
        <dbReference type="SAM" id="Coils"/>
    </source>
</evidence>
<dbReference type="GO" id="GO:0071013">
    <property type="term" value="C:catalytic step 2 spliceosome"/>
    <property type="evidence" value="ECO:0007669"/>
    <property type="project" value="TreeGrafter"/>
</dbReference>
<keyword evidence="6" id="KW-1185">Reference proteome</keyword>
<keyword evidence="3" id="KW-0508">mRNA splicing</keyword>
<dbReference type="GO" id="GO:0045292">
    <property type="term" value="P:mRNA cis splicing, via spliceosome"/>
    <property type="evidence" value="ECO:0007669"/>
    <property type="project" value="TreeGrafter"/>
</dbReference>
<protein>
    <submittedName>
        <fullName evidence="5">Uncharacterized protein</fullName>
    </submittedName>
</protein>
<reference evidence="5 6" key="1">
    <citation type="journal article" date="2019" name="Genome Biol. Evol.">
        <title>Insights into the evolution of the New World diploid cottons (Gossypium, subgenus Houzingenia) based on genome sequencing.</title>
        <authorList>
            <person name="Grover C.E."/>
            <person name="Arick M.A. 2nd"/>
            <person name="Thrash A."/>
            <person name="Conover J.L."/>
            <person name="Sanders W.S."/>
            <person name="Peterson D.G."/>
            <person name="Frelichowski J.E."/>
            <person name="Scheffler J.A."/>
            <person name="Scheffler B.E."/>
            <person name="Wendel J.F."/>
        </authorList>
    </citation>
    <scope>NUCLEOTIDE SEQUENCE [LARGE SCALE GENOMIC DNA]</scope>
    <source>
        <strain evidence="5">157</strain>
        <tissue evidence="5">Leaf</tissue>
    </source>
</reference>
<keyword evidence="2" id="KW-0507">mRNA processing</keyword>
<evidence type="ECO:0000256" key="2">
    <source>
        <dbReference type="ARBA" id="ARBA00022664"/>
    </source>
</evidence>
<evidence type="ECO:0000313" key="6">
    <source>
        <dbReference type="Proteomes" id="UP000593572"/>
    </source>
</evidence>
<dbReference type="Proteomes" id="UP000593572">
    <property type="component" value="Unassembled WGS sequence"/>
</dbReference>
<evidence type="ECO:0000256" key="1">
    <source>
        <dbReference type="ARBA" id="ARBA00006644"/>
    </source>
</evidence>
<evidence type="ECO:0000313" key="5">
    <source>
        <dbReference type="EMBL" id="MBA0550291.1"/>
    </source>
</evidence>
<dbReference type="InterPro" id="IPR006973">
    <property type="entry name" value="Cwf_Cwc_15"/>
</dbReference>
<organism evidence="5 6">
    <name type="scientific">Gossypium lobatum</name>
    <dbReference type="NCBI Taxonomy" id="34289"/>
    <lineage>
        <taxon>Eukaryota</taxon>
        <taxon>Viridiplantae</taxon>
        <taxon>Streptophyta</taxon>
        <taxon>Embryophyta</taxon>
        <taxon>Tracheophyta</taxon>
        <taxon>Spermatophyta</taxon>
        <taxon>Magnoliopsida</taxon>
        <taxon>eudicotyledons</taxon>
        <taxon>Gunneridae</taxon>
        <taxon>Pentapetalae</taxon>
        <taxon>rosids</taxon>
        <taxon>malvids</taxon>
        <taxon>Malvales</taxon>
        <taxon>Malvaceae</taxon>
        <taxon>Malvoideae</taxon>
        <taxon>Gossypium</taxon>
    </lineage>
</organism>
<comment type="similarity">
    <text evidence="1">Belongs to the CWC15 family.</text>
</comment>
<dbReference type="GO" id="GO:0003723">
    <property type="term" value="F:RNA binding"/>
    <property type="evidence" value="ECO:0007669"/>
    <property type="project" value="TreeGrafter"/>
</dbReference>
<dbReference type="Pfam" id="PF04889">
    <property type="entry name" value="Cwf_Cwc_15"/>
    <property type="match status" value="1"/>
</dbReference>
<comment type="caution">
    <text evidence="5">The sequence shown here is derived from an EMBL/GenBank/DDBJ whole genome shotgun (WGS) entry which is preliminary data.</text>
</comment>
<dbReference type="EMBL" id="JABEZX010000002">
    <property type="protein sequence ID" value="MBA0550291.1"/>
    <property type="molecule type" value="Genomic_DNA"/>
</dbReference>
<evidence type="ECO:0000256" key="3">
    <source>
        <dbReference type="ARBA" id="ARBA00023187"/>
    </source>
</evidence>